<dbReference type="InterPro" id="IPR011042">
    <property type="entry name" value="6-blade_b-propeller_TolB-like"/>
</dbReference>
<keyword evidence="4" id="KW-0732">Signal</keyword>
<gene>
    <name evidence="5" type="ORF">CLODIP_2_CD12365</name>
</gene>
<evidence type="ECO:0000313" key="6">
    <source>
        <dbReference type="Proteomes" id="UP000494165"/>
    </source>
</evidence>
<evidence type="ECO:0000256" key="4">
    <source>
        <dbReference type="SAM" id="SignalP"/>
    </source>
</evidence>
<dbReference type="PANTHER" id="PTHR10009:SF18">
    <property type="entry name" value="PROTEIN YELLOW-LIKE PROTEIN"/>
    <property type="match status" value="1"/>
</dbReference>
<comment type="caution">
    <text evidence="5">The sequence shown here is derived from an EMBL/GenBank/DDBJ whole genome shotgun (WGS) entry which is preliminary data.</text>
</comment>
<evidence type="ECO:0000256" key="2">
    <source>
        <dbReference type="ARBA" id="ARBA00009127"/>
    </source>
</evidence>
<dbReference type="Gene3D" id="2.120.10.30">
    <property type="entry name" value="TolB, C-terminal domain"/>
    <property type="match status" value="1"/>
</dbReference>
<sequence>MNPFVIVIVLLHLSLATTVNFTQVFEWPDGMDYEWPSEESRTNALKDGTFKPEKIAPRFMAVYKTRIFLSLYKFSNIPVTLVSLPTSSASSASPKLTPFPSWNMHGERDCSKIQAARGLEVDSIGRLWVLDSGSENCNAKLWTIDLVNADHTKLIHRFSFRGWVNDLVLDQTPSSGTFAYISREDEQNIVVFSLEGNESRAVETLGVRAYSIALSPKKEPRHLYLSNFESSELYSMSVAALRNGTRTANPKLIGNWTGNHSYRMLMDNQGTIYAALWWINYISSWNTFQQFEEQRFQEDGKLDASWPFTFSLDSMGTFWMTELNETASKPKYRLLKAAVGAKSYMCEPPKTGIRNFDYSALIACLLLGLERRYHPVVNPEDEKIKKFQRAAQRWFRGNGNALSRHLFHRK</sequence>
<keyword evidence="3" id="KW-0964">Secreted</keyword>
<protein>
    <recommendedName>
        <fullName evidence="7">Bee-milk protein</fullName>
    </recommendedName>
</protein>
<dbReference type="GO" id="GO:0005576">
    <property type="term" value="C:extracellular region"/>
    <property type="evidence" value="ECO:0007669"/>
    <property type="project" value="UniProtKB-SubCell"/>
</dbReference>
<dbReference type="Pfam" id="PF03022">
    <property type="entry name" value="MRJP"/>
    <property type="match status" value="2"/>
</dbReference>
<reference evidence="5 6" key="1">
    <citation type="submission" date="2020-04" db="EMBL/GenBank/DDBJ databases">
        <authorList>
            <person name="Alioto T."/>
            <person name="Alioto T."/>
            <person name="Gomez Garrido J."/>
        </authorList>
    </citation>
    <scope>NUCLEOTIDE SEQUENCE [LARGE SCALE GENOMIC DNA]</scope>
</reference>
<evidence type="ECO:0000313" key="5">
    <source>
        <dbReference type="EMBL" id="CAB3377158.1"/>
    </source>
</evidence>
<evidence type="ECO:0000256" key="3">
    <source>
        <dbReference type="ARBA" id="ARBA00022525"/>
    </source>
</evidence>
<comment type="similarity">
    <text evidence="2">Belongs to the major royal jelly protein family.</text>
</comment>
<dbReference type="InterPro" id="IPR017996">
    <property type="entry name" value="MRJP/yellow-related"/>
</dbReference>
<proteinExistence type="inferred from homology"/>
<feature type="signal peptide" evidence="4">
    <location>
        <begin position="1"/>
        <end position="18"/>
    </location>
</feature>
<dbReference type="OrthoDB" id="9977471at2759"/>
<feature type="chain" id="PRO_5035860455" description="Bee-milk protein" evidence="4">
    <location>
        <begin position="19"/>
        <end position="410"/>
    </location>
</feature>
<dbReference type="SUPFAM" id="SSF63829">
    <property type="entry name" value="Calcium-dependent phosphotriesterase"/>
    <property type="match status" value="1"/>
</dbReference>
<organism evidence="5 6">
    <name type="scientific">Cloeon dipterum</name>
    <dbReference type="NCBI Taxonomy" id="197152"/>
    <lineage>
        <taxon>Eukaryota</taxon>
        <taxon>Metazoa</taxon>
        <taxon>Ecdysozoa</taxon>
        <taxon>Arthropoda</taxon>
        <taxon>Hexapoda</taxon>
        <taxon>Insecta</taxon>
        <taxon>Pterygota</taxon>
        <taxon>Palaeoptera</taxon>
        <taxon>Ephemeroptera</taxon>
        <taxon>Pisciforma</taxon>
        <taxon>Baetidae</taxon>
        <taxon>Cloeon</taxon>
    </lineage>
</organism>
<comment type="subcellular location">
    <subcellularLocation>
        <location evidence="1">Secreted</location>
    </subcellularLocation>
</comment>
<dbReference type="AlphaFoldDB" id="A0A8S1D995"/>
<dbReference type="Proteomes" id="UP000494165">
    <property type="component" value="Unassembled WGS sequence"/>
</dbReference>
<evidence type="ECO:0000256" key="1">
    <source>
        <dbReference type="ARBA" id="ARBA00004613"/>
    </source>
</evidence>
<dbReference type="EMBL" id="CADEPI010000140">
    <property type="protein sequence ID" value="CAB3377158.1"/>
    <property type="molecule type" value="Genomic_DNA"/>
</dbReference>
<name>A0A8S1D995_9INSE</name>
<accession>A0A8S1D995</accession>
<keyword evidence="6" id="KW-1185">Reference proteome</keyword>
<dbReference type="PANTHER" id="PTHR10009">
    <property type="entry name" value="PROTEIN YELLOW-RELATED"/>
    <property type="match status" value="1"/>
</dbReference>
<evidence type="ECO:0008006" key="7">
    <source>
        <dbReference type="Google" id="ProtNLM"/>
    </source>
</evidence>